<dbReference type="EMBL" id="PKPP01001706">
    <property type="protein sequence ID" value="PWA80578.1"/>
    <property type="molecule type" value="Genomic_DNA"/>
</dbReference>
<dbReference type="CDD" id="cd22363">
    <property type="entry name" value="tRNA-intron_lyase_C"/>
    <property type="match status" value="1"/>
</dbReference>
<evidence type="ECO:0000256" key="7">
    <source>
        <dbReference type="ARBA" id="ARBA00022692"/>
    </source>
</evidence>
<evidence type="ECO:0000313" key="16">
    <source>
        <dbReference type="EMBL" id="PWA80578.1"/>
    </source>
</evidence>
<evidence type="ECO:0000256" key="4">
    <source>
        <dbReference type="ARBA" id="ARBA00022527"/>
    </source>
</evidence>
<dbReference type="InterPro" id="IPR006678">
    <property type="entry name" value="tRNA_intron_Endonuc_N"/>
</dbReference>
<keyword evidence="7" id="KW-0812">Transmembrane</keyword>
<dbReference type="PROSITE" id="PS50011">
    <property type="entry name" value="PROTEIN_KINASE_DOM"/>
    <property type="match status" value="1"/>
</dbReference>
<dbReference type="GO" id="GO:0005886">
    <property type="term" value="C:plasma membrane"/>
    <property type="evidence" value="ECO:0007669"/>
    <property type="project" value="TreeGrafter"/>
</dbReference>
<evidence type="ECO:0000256" key="6">
    <source>
        <dbReference type="ARBA" id="ARBA00022679"/>
    </source>
</evidence>
<keyword evidence="17" id="KW-1185">Reference proteome</keyword>
<evidence type="ECO:0000256" key="14">
    <source>
        <dbReference type="ARBA" id="ARBA00034031"/>
    </source>
</evidence>
<dbReference type="InterPro" id="IPR036167">
    <property type="entry name" value="tRNA_intron_Endo_cat-like_sf"/>
</dbReference>
<dbReference type="SUPFAM" id="SSF53032">
    <property type="entry name" value="tRNA-intron endonuclease catalytic domain-like"/>
    <property type="match status" value="1"/>
</dbReference>
<dbReference type="GO" id="GO:0004714">
    <property type="term" value="F:transmembrane receptor protein tyrosine kinase activity"/>
    <property type="evidence" value="ECO:0007669"/>
    <property type="project" value="InterPro"/>
</dbReference>
<dbReference type="GO" id="GO:0004674">
    <property type="term" value="F:protein serine/threonine kinase activity"/>
    <property type="evidence" value="ECO:0007669"/>
    <property type="project" value="UniProtKB-KW"/>
</dbReference>
<evidence type="ECO:0000256" key="12">
    <source>
        <dbReference type="ARBA" id="ARBA00023136"/>
    </source>
</evidence>
<dbReference type="Pfam" id="PF07714">
    <property type="entry name" value="PK_Tyr_Ser-Thr"/>
    <property type="match status" value="1"/>
</dbReference>
<dbReference type="SMART" id="SM00220">
    <property type="entry name" value="S_TKc"/>
    <property type="match status" value="1"/>
</dbReference>
<dbReference type="InterPro" id="IPR045272">
    <property type="entry name" value="ANXUR1/2-like"/>
</dbReference>
<evidence type="ECO:0000256" key="5">
    <source>
        <dbReference type="ARBA" id="ARBA00022553"/>
    </source>
</evidence>
<accession>A0A2U1P498</accession>
<evidence type="ECO:0000256" key="1">
    <source>
        <dbReference type="ARBA" id="ARBA00004167"/>
    </source>
</evidence>
<keyword evidence="6" id="KW-0808">Transferase</keyword>
<evidence type="ECO:0000256" key="2">
    <source>
        <dbReference type="ARBA" id="ARBA00008078"/>
    </source>
</evidence>
<comment type="subcellular location">
    <subcellularLocation>
        <location evidence="1">Membrane</location>
        <topology evidence="1">Single-pass membrane protein</topology>
    </subcellularLocation>
</comment>
<proteinExistence type="inferred from homology"/>
<dbReference type="InterPro" id="IPR001245">
    <property type="entry name" value="Ser-Thr/Tyr_kinase_cat_dom"/>
</dbReference>
<comment type="catalytic activity">
    <reaction evidence="14">
        <text>pretRNA = a 3'-half-tRNA molecule with a 5'-OH end + a 5'-half-tRNA molecule with a 2',3'-cyclic phosphate end + an intron with a 2',3'-cyclic phosphate and a 5'-hydroxyl terminus.</text>
        <dbReference type="EC" id="4.6.1.16"/>
    </reaction>
</comment>
<dbReference type="InterPro" id="IPR011009">
    <property type="entry name" value="Kinase-like_dom_sf"/>
</dbReference>
<dbReference type="FunFam" id="1.10.510.10:FF:000146">
    <property type="entry name" value="LRR receptor-like serine/threonine-protein kinase IOS1"/>
    <property type="match status" value="1"/>
</dbReference>
<dbReference type="Gene3D" id="3.30.200.20">
    <property type="entry name" value="Phosphorylase Kinase, domain 1"/>
    <property type="match status" value="1"/>
</dbReference>
<dbReference type="STRING" id="35608.A0A2U1P498"/>
<keyword evidence="5" id="KW-0597">Phosphoprotein</keyword>
<dbReference type="InterPro" id="IPR000719">
    <property type="entry name" value="Prot_kinase_dom"/>
</dbReference>
<dbReference type="GO" id="GO:0005634">
    <property type="term" value="C:nucleus"/>
    <property type="evidence" value="ECO:0007669"/>
    <property type="project" value="UniProtKB-ARBA"/>
</dbReference>
<keyword evidence="4" id="KW-0723">Serine/threonine-protein kinase</keyword>
<keyword evidence="16" id="KW-0430">Lectin</keyword>
<dbReference type="InterPro" id="IPR006677">
    <property type="entry name" value="tRNA_intron_Endonuc_cat-like"/>
</dbReference>
<dbReference type="GO" id="GO:0006388">
    <property type="term" value="P:tRNA splicing, via endonucleolytic cleavage and ligation"/>
    <property type="evidence" value="ECO:0007669"/>
    <property type="project" value="InterPro"/>
</dbReference>
<evidence type="ECO:0000256" key="9">
    <source>
        <dbReference type="ARBA" id="ARBA00022777"/>
    </source>
</evidence>
<dbReference type="GO" id="GO:0003676">
    <property type="term" value="F:nucleic acid binding"/>
    <property type="evidence" value="ECO:0007669"/>
    <property type="project" value="InterPro"/>
</dbReference>
<dbReference type="Gene3D" id="1.10.510.10">
    <property type="entry name" value="Transferase(Phosphotransferase) domain 1"/>
    <property type="match status" value="1"/>
</dbReference>
<keyword evidence="13" id="KW-0675">Receptor</keyword>
<dbReference type="OrthoDB" id="548423at2759"/>
<dbReference type="InterPro" id="IPR008271">
    <property type="entry name" value="Ser/Thr_kinase_AS"/>
</dbReference>
<dbReference type="SUPFAM" id="SSF56112">
    <property type="entry name" value="Protein kinase-like (PK-like)"/>
    <property type="match status" value="1"/>
</dbReference>
<dbReference type="EC" id="4.6.1.16" evidence="3"/>
<keyword evidence="12" id="KW-0472">Membrane</keyword>
<protein>
    <recommendedName>
        <fullName evidence="3">tRNA-intron lyase</fullName>
        <ecNumber evidence="3">4.6.1.16</ecNumber>
    </recommendedName>
</protein>
<evidence type="ECO:0000259" key="15">
    <source>
        <dbReference type="PROSITE" id="PS50011"/>
    </source>
</evidence>
<evidence type="ECO:0000256" key="13">
    <source>
        <dbReference type="ARBA" id="ARBA00023170"/>
    </source>
</evidence>
<keyword evidence="9" id="KW-0418">Kinase</keyword>
<gene>
    <name evidence="16" type="ORF">CTI12_AA193860</name>
</gene>
<dbReference type="Proteomes" id="UP000245207">
    <property type="component" value="Unassembled WGS sequence"/>
</dbReference>
<dbReference type="PANTHER" id="PTHR27003:SF328">
    <property type="entry name" value="PROTEIN KINASE DOMAIN-CONTAINING PROTEIN"/>
    <property type="match status" value="1"/>
</dbReference>
<dbReference type="Gene3D" id="3.40.1350.10">
    <property type="match status" value="1"/>
</dbReference>
<dbReference type="PANTHER" id="PTHR27003">
    <property type="entry name" value="OS07G0166700 PROTEIN"/>
    <property type="match status" value="1"/>
</dbReference>
<comment type="similarity">
    <text evidence="2">Belongs to the tRNA-intron endonuclease family.</text>
</comment>
<keyword evidence="11" id="KW-1133">Transmembrane helix</keyword>
<dbReference type="GO" id="GO:0005524">
    <property type="term" value="F:ATP binding"/>
    <property type="evidence" value="ECO:0007669"/>
    <property type="project" value="UniProtKB-KW"/>
</dbReference>
<dbReference type="Pfam" id="PF01974">
    <property type="entry name" value="tRNA_int_endo"/>
    <property type="match status" value="1"/>
</dbReference>
<evidence type="ECO:0000256" key="8">
    <source>
        <dbReference type="ARBA" id="ARBA00022741"/>
    </source>
</evidence>
<dbReference type="GO" id="GO:0030246">
    <property type="term" value="F:carbohydrate binding"/>
    <property type="evidence" value="ECO:0007669"/>
    <property type="project" value="UniProtKB-KW"/>
</dbReference>
<name>A0A2U1P498_ARTAN</name>
<evidence type="ECO:0000256" key="11">
    <source>
        <dbReference type="ARBA" id="ARBA00022989"/>
    </source>
</evidence>
<reference evidence="16 17" key="1">
    <citation type="journal article" date="2018" name="Mol. Plant">
        <title>The genome of Artemisia annua provides insight into the evolution of Asteraceae family and artemisinin biosynthesis.</title>
        <authorList>
            <person name="Shen Q."/>
            <person name="Zhang L."/>
            <person name="Liao Z."/>
            <person name="Wang S."/>
            <person name="Yan T."/>
            <person name="Shi P."/>
            <person name="Liu M."/>
            <person name="Fu X."/>
            <person name="Pan Q."/>
            <person name="Wang Y."/>
            <person name="Lv Z."/>
            <person name="Lu X."/>
            <person name="Zhang F."/>
            <person name="Jiang W."/>
            <person name="Ma Y."/>
            <person name="Chen M."/>
            <person name="Hao X."/>
            <person name="Li L."/>
            <person name="Tang Y."/>
            <person name="Lv G."/>
            <person name="Zhou Y."/>
            <person name="Sun X."/>
            <person name="Brodelius P.E."/>
            <person name="Rose J.K.C."/>
            <person name="Tang K."/>
        </authorList>
    </citation>
    <scope>NUCLEOTIDE SEQUENCE [LARGE SCALE GENOMIC DNA]</scope>
    <source>
        <strain evidence="17">cv. Huhao1</strain>
        <tissue evidence="16">Leaf</tissue>
    </source>
</reference>
<evidence type="ECO:0000313" key="17">
    <source>
        <dbReference type="Proteomes" id="UP000245207"/>
    </source>
</evidence>
<keyword evidence="8" id="KW-0547">Nucleotide-binding</keyword>
<organism evidence="16 17">
    <name type="scientific">Artemisia annua</name>
    <name type="common">Sweet wormwood</name>
    <dbReference type="NCBI Taxonomy" id="35608"/>
    <lineage>
        <taxon>Eukaryota</taxon>
        <taxon>Viridiplantae</taxon>
        <taxon>Streptophyta</taxon>
        <taxon>Embryophyta</taxon>
        <taxon>Tracheophyta</taxon>
        <taxon>Spermatophyta</taxon>
        <taxon>Magnoliopsida</taxon>
        <taxon>eudicotyledons</taxon>
        <taxon>Gunneridae</taxon>
        <taxon>Pentapetalae</taxon>
        <taxon>asterids</taxon>
        <taxon>campanulids</taxon>
        <taxon>Asterales</taxon>
        <taxon>Asteraceae</taxon>
        <taxon>Asteroideae</taxon>
        <taxon>Anthemideae</taxon>
        <taxon>Artemisiinae</taxon>
        <taxon>Artemisia</taxon>
    </lineage>
</organism>
<evidence type="ECO:0000256" key="3">
    <source>
        <dbReference type="ARBA" id="ARBA00012573"/>
    </source>
</evidence>
<dbReference type="InterPro" id="IPR011856">
    <property type="entry name" value="tRNA_endonuc-like_dom_sf"/>
</dbReference>
<dbReference type="CDD" id="cd14066">
    <property type="entry name" value="STKc_IRAK"/>
    <property type="match status" value="1"/>
</dbReference>
<feature type="domain" description="Protein kinase" evidence="15">
    <location>
        <begin position="25"/>
        <end position="310"/>
    </location>
</feature>
<evidence type="ECO:0000256" key="10">
    <source>
        <dbReference type="ARBA" id="ARBA00022840"/>
    </source>
</evidence>
<dbReference type="Pfam" id="PF02778">
    <property type="entry name" value="tRNA_int_endo_N"/>
    <property type="match status" value="1"/>
</dbReference>
<dbReference type="AlphaFoldDB" id="A0A2U1P498"/>
<dbReference type="GO" id="GO:0009506">
    <property type="term" value="C:plasmodesma"/>
    <property type="evidence" value="ECO:0007669"/>
    <property type="project" value="TreeGrafter"/>
</dbReference>
<dbReference type="FunFam" id="3.40.1350.10:FF:000005">
    <property type="entry name" value="tRNA-splicing endonuclease subunit Sen2-1"/>
    <property type="match status" value="1"/>
</dbReference>
<comment type="caution">
    <text evidence="16">The sequence shown here is derived from an EMBL/GenBank/DDBJ whole genome shotgun (WGS) entry which is preliminary data.</text>
</comment>
<keyword evidence="10" id="KW-0067">ATP-binding</keyword>
<dbReference type="PROSITE" id="PS00108">
    <property type="entry name" value="PROTEIN_KINASE_ST"/>
    <property type="match status" value="1"/>
</dbReference>
<dbReference type="FunFam" id="3.30.200.20:FF:000039">
    <property type="entry name" value="receptor-like protein kinase FERONIA"/>
    <property type="match status" value="1"/>
</dbReference>
<sequence length="654" mass="74048">MSSSTSSQPCKHFSLDEIKSSINDFDDELVIGQGAFGKVYKGHICINKIKGHICVNDISHAVAIKRLDSSSTQGELEFRAEIEMLSKLHHRHLVSLIGYCNDNKEMILVYEYMPHGTVHDHLHKVDTHLNWVQRLRVALGAARGLDYLHEGGDTKHGIIHRDVKSSNILLDENWEAMISDFGLSKIIPVDYSLHASVKGTIGYLDPEYFLTGRLTRKTDVFAFGVVLFEILSGRLAVDRSLEEDQRSLVQWAKKCVKEGKLEQMVDSKIKGTIPSKCLKRFAQIANRCLDSVPKERPTMTEVVALLEALLDQEEKANNLTKSPSTSRPEAPKVTKPNIFYQSSFSPMTCRRVAILLFISSFPAKYRIRNCNLFAATSFVRSRKSRFKIPFSLGRYDVLEPDQVVMGPRWKCKGSEVKALANPISKSILDLQCSLKESNSQGILSGCSVLLLSNPEQTYLLNLTCFGRPIITVKDKHDKDKQWFQFTLEEAFYLCFSLKCIEILGDDHSIKTHNELWDYMISKSASFPDFFKAYSHLRDKNWVVRSGCQYGVDFVAYRHHPSLVHSEYGVLVLPEGNANGNMNGNDRLRVWSDFQCTLRLCGSVAKTLLILHVNRNGANLIGSPPSCLDGYSVEERTITRWNPERCREDQALETK</sequence>
<dbReference type="GO" id="GO:0000213">
    <property type="term" value="F:tRNA-intron lyase activity"/>
    <property type="evidence" value="ECO:0007669"/>
    <property type="project" value="UniProtKB-EC"/>
</dbReference>